<evidence type="ECO:0000256" key="1">
    <source>
        <dbReference type="ARBA" id="ARBA00000900"/>
    </source>
</evidence>
<feature type="compositionally biased region" description="Acidic residues" evidence="9">
    <location>
        <begin position="1"/>
        <end position="13"/>
    </location>
</feature>
<evidence type="ECO:0000256" key="6">
    <source>
        <dbReference type="ARBA" id="ARBA00022786"/>
    </source>
</evidence>
<dbReference type="PROSITE" id="PS50089">
    <property type="entry name" value="ZF_RING_2"/>
    <property type="match status" value="1"/>
</dbReference>
<dbReference type="InterPro" id="IPR001841">
    <property type="entry name" value="Znf_RING"/>
</dbReference>
<dbReference type="Pfam" id="PF13639">
    <property type="entry name" value="zf-RING_2"/>
    <property type="match status" value="1"/>
</dbReference>
<evidence type="ECO:0000256" key="3">
    <source>
        <dbReference type="ARBA" id="ARBA00022679"/>
    </source>
</evidence>
<dbReference type="InterPro" id="IPR045191">
    <property type="entry name" value="MBR1/2-like"/>
</dbReference>
<evidence type="ECO:0000256" key="7">
    <source>
        <dbReference type="ARBA" id="ARBA00022833"/>
    </source>
</evidence>
<dbReference type="Gene3D" id="3.30.40.10">
    <property type="entry name" value="Zinc/RING finger domain, C3HC4 (zinc finger)"/>
    <property type="match status" value="1"/>
</dbReference>
<dbReference type="SMART" id="SM00184">
    <property type="entry name" value="RING"/>
    <property type="match status" value="1"/>
</dbReference>
<keyword evidence="4" id="KW-0479">Metal-binding</keyword>
<keyword evidence="6" id="KW-0833">Ubl conjugation pathway</keyword>
<evidence type="ECO:0000256" key="8">
    <source>
        <dbReference type="PROSITE-ProRule" id="PRU00175"/>
    </source>
</evidence>
<protein>
    <recommendedName>
        <fullName evidence="2">RING-type E3 ubiquitin transferase</fullName>
        <ecNumber evidence="2">2.3.2.27</ecNumber>
    </recommendedName>
</protein>
<dbReference type="GO" id="GO:0061630">
    <property type="term" value="F:ubiquitin protein ligase activity"/>
    <property type="evidence" value="ECO:0007669"/>
    <property type="project" value="UniProtKB-EC"/>
</dbReference>
<keyword evidence="3" id="KW-0808">Transferase</keyword>
<evidence type="ECO:0000256" key="2">
    <source>
        <dbReference type="ARBA" id="ARBA00012483"/>
    </source>
</evidence>
<dbReference type="PANTHER" id="PTHR22937:SF106">
    <property type="entry name" value="E3 UBIQUITIN LIGASE BIG BROTHER-RELATED-LIKE"/>
    <property type="match status" value="1"/>
</dbReference>
<dbReference type="EMBL" id="HBEL01033402">
    <property type="protein sequence ID" value="CAD8419557.1"/>
    <property type="molecule type" value="Transcribed_RNA"/>
</dbReference>
<evidence type="ECO:0000256" key="5">
    <source>
        <dbReference type="ARBA" id="ARBA00022771"/>
    </source>
</evidence>
<dbReference type="GO" id="GO:0008270">
    <property type="term" value="F:zinc ion binding"/>
    <property type="evidence" value="ECO:0007669"/>
    <property type="project" value="UniProtKB-KW"/>
</dbReference>
<dbReference type="EC" id="2.3.2.27" evidence="2"/>
<feature type="domain" description="RING-type" evidence="10">
    <location>
        <begin position="155"/>
        <end position="196"/>
    </location>
</feature>
<organism evidence="11">
    <name type="scientific">Proboscia inermis</name>
    <dbReference type="NCBI Taxonomy" id="420281"/>
    <lineage>
        <taxon>Eukaryota</taxon>
        <taxon>Sar</taxon>
        <taxon>Stramenopiles</taxon>
        <taxon>Ochrophyta</taxon>
        <taxon>Bacillariophyta</taxon>
        <taxon>Coscinodiscophyceae</taxon>
        <taxon>Rhizosoleniophycidae</taxon>
        <taxon>Rhizosoleniales</taxon>
        <taxon>Rhizosoleniaceae</taxon>
        <taxon>Proboscia</taxon>
    </lineage>
</organism>
<keyword evidence="7" id="KW-0862">Zinc</keyword>
<evidence type="ECO:0000259" key="10">
    <source>
        <dbReference type="PROSITE" id="PS50089"/>
    </source>
</evidence>
<feature type="region of interest" description="Disordered" evidence="9">
    <location>
        <begin position="1"/>
        <end position="38"/>
    </location>
</feature>
<name>A0A7S0GIG7_9STRA</name>
<evidence type="ECO:0000313" key="11">
    <source>
        <dbReference type="EMBL" id="CAD8419557.1"/>
    </source>
</evidence>
<evidence type="ECO:0000256" key="9">
    <source>
        <dbReference type="SAM" id="MobiDB-lite"/>
    </source>
</evidence>
<comment type="catalytic activity">
    <reaction evidence="1">
        <text>S-ubiquitinyl-[E2 ubiquitin-conjugating enzyme]-L-cysteine + [acceptor protein]-L-lysine = [E2 ubiquitin-conjugating enzyme]-L-cysteine + N(6)-ubiquitinyl-[acceptor protein]-L-lysine.</text>
        <dbReference type="EC" id="2.3.2.27"/>
    </reaction>
</comment>
<proteinExistence type="predicted"/>
<reference evidence="11" key="1">
    <citation type="submission" date="2021-01" db="EMBL/GenBank/DDBJ databases">
        <authorList>
            <person name="Corre E."/>
            <person name="Pelletier E."/>
            <person name="Niang G."/>
            <person name="Scheremetjew M."/>
            <person name="Finn R."/>
            <person name="Kale V."/>
            <person name="Holt S."/>
            <person name="Cochrane G."/>
            <person name="Meng A."/>
            <person name="Brown T."/>
            <person name="Cohen L."/>
        </authorList>
    </citation>
    <scope>NUCLEOTIDE SEQUENCE</scope>
    <source>
        <strain evidence="11">CCAP1064/1</strain>
    </source>
</reference>
<evidence type="ECO:0000256" key="4">
    <source>
        <dbReference type="ARBA" id="ARBA00022723"/>
    </source>
</evidence>
<dbReference type="SUPFAM" id="SSF57850">
    <property type="entry name" value="RING/U-box"/>
    <property type="match status" value="1"/>
</dbReference>
<accession>A0A7S0GIG7</accession>
<dbReference type="InterPro" id="IPR013083">
    <property type="entry name" value="Znf_RING/FYVE/PHD"/>
</dbReference>
<gene>
    <name evidence="11" type="ORF">PINE0816_LOCUS15692</name>
</gene>
<sequence>MESSDELCNEENICENRNEHPAKDKEHEDDRLARENEESEALARLLMAEEAVASYSMSSTFFQDNADNYSSEDLAALQAALEEDEFDENEIEEDADVDTSDLSYDALLMLGERIGDVKQERWTHIANGIIDKMRVSTFCKSDTDEETSHDCDEKCLICQFPYEDNDTLRHLPCKHTFHTDCVDKWLQKKDFCPYCRQSVAP</sequence>
<dbReference type="AlphaFoldDB" id="A0A7S0GIG7"/>
<feature type="compositionally biased region" description="Basic and acidic residues" evidence="9">
    <location>
        <begin position="14"/>
        <end position="36"/>
    </location>
</feature>
<dbReference type="PANTHER" id="PTHR22937">
    <property type="entry name" value="E3 UBIQUITIN-PROTEIN LIGASE RNF165"/>
    <property type="match status" value="1"/>
</dbReference>
<keyword evidence="5 8" id="KW-0863">Zinc-finger</keyword>